<comment type="caution">
    <text evidence="2">The sequence shown here is derived from an EMBL/GenBank/DDBJ whole genome shotgun (WGS) entry which is preliminary data.</text>
</comment>
<feature type="compositionally biased region" description="Gly residues" evidence="1">
    <location>
        <begin position="1"/>
        <end position="13"/>
    </location>
</feature>
<dbReference type="Proteomes" id="UP001172102">
    <property type="component" value="Unassembled WGS sequence"/>
</dbReference>
<protein>
    <submittedName>
        <fullName evidence="2">Uncharacterized protein</fullName>
    </submittedName>
</protein>
<gene>
    <name evidence="2" type="ORF">B0H67DRAFT_145416</name>
</gene>
<sequence length="220" mass="23980">MDLRMQGGGGGRPFGSRSIRRRNPQVARQSRQSRSPCAGCARCGVRGALRSSAMELEIPTATVPSDWWPSIQGLCPAAERCRKAVVLVTMASGHWLVAISTISRVRARLTEVISPCGRPIAKLSTLLLVLHCERPLRRHDLTGPSPTRRSHCGQRSEIATRLEASFATKPGSIAFNVLDPRPCNLSGSIHVWVVCEGKHAHDRRQPKHSDPGSCCAEPKV</sequence>
<accession>A0AA40B1Q9</accession>
<feature type="region of interest" description="Disordered" evidence="1">
    <location>
        <begin position="1"/>
        <end position="37"/>
    </location>
</feature>
<reference evidence="2" key="1">
    <citation type="submission" date="2023-06" db="EMBL/GenBank/DDBJ databases">
        <title>Genome-scale phylogeny and comparative genomics of the fungal order Sordariales.</title>
        <authorList>
            <consortium name="Lawrence Berkeley National Laboratory"/>
            <person name="Hensen N."/>
            <person name="Bonometti L."/>
            <person name="Westerberg I."/>
            <person name="Brannstrom I.O."/>
            <person name="Guillou S."/>
            <person name="Cros-Aarteil S."/>
            <person name="Calhoun S."/>
            <person name="Haridas S."/>
            <person name="Kuo A."/>
            <person name="Mondo S."/>
            <person name="Pangilinan J."/>
            <person name="Riley R."/>
            <person name="Labutti K."/>
            <person name="Andreopoulos B."/>
            <person name="Lipzen A."/>
            <person name="Chen C."/>
            <person name="Yanf M."/>
            <person name="Daum C."/>
            <person name="Ng V."/>
            <person name="Clum A."/>
            <person name="Steindorff A."/>
            <person name="Ohm R."/>
            <person name="Martin F."/>
            <person name="Silar P."/>
            <person name="Natvig D."/>
            <person name="Lalanne C."/>
            <person name="Gautier V."/>
            <person name="Ament-Velasquez S.L."/>
            <person name="Kruys A."/>
            <person name="Hutchinson M.I."/>
            <person name="Powell A.J."/>
            <person name="Barry K."/>
            <person name="Miller A.N."/>
            <person name="Grigoriev I.V."/>
            <person name="Debuchy R."/>
            <person name="Gladieux P."/>
            <person name="Thoren M.H."/>
            <person name="Johannesson H."/>
        </authorList>
    </citation>
    <scope>NUCLEOTIDE SEQUENCE</scope>
    <source>
        <strain evidence="2">SMH4607-1</strain>
    </source>
</reference>
<proteinExistence type="predicted"/>
<evidence type="ECO:0000256" key="1">
    <source>
        <dbReference type="SAM" id="MobiDB-lite"/>
    </source>
</evidence>
<evidence type="ECO:0000313" key="3">
    <source>
        <dbReference type="Proteomes" id="UP001172102"/>
    </source>
</evidence>
<name>A0AA40B1Q9_9PEZI</name>
<keyword evidence="3" id="KW-1185">Reference proteome</keyword>
<evidence type="ECO:0000313" key="2">
    <source>
        <dbReference type="EMBL" id="KAK0726031.1"/>
    </source>
</evidence>
<feature type="compositionally biased region" description="Polar residues" evidence="1">
    <location>
        <begin position="26"/>
        <end position="35"/>
    </location>
</feature>
<dbReference type="EMBL" id="JAUKUA010000002">
    <property type="protein sequence ID" value="KAK0726031.1"/>
    <property type="molecule type" value="Genomic_DNA"/>
</dbReference>
<organism evidence="2 3">
    <name type="scientific">Lasiosphaeris hirsuta</name>
    <dbReference type="NCBI Taxonomy" id="260670"/>
    <lineage>
        <taxon>Eukaryota</taxon>
        <taxon>Fungi</taxon>
        <taxon>Dikarya</taxon>
        <taxon>Ascomycota</taxon>
        <taxon>Pezizomycotina</taxon>
        <taxon>Sordariomycetes</taxon>
        <taxon>Sordariomycetidae</taxon>
        <taxon>Sordariales</taxon>
        <taxon>Lasiosphaeriaceae</taxon>
        <taxon>Lasiosphaeris</taxon>
    </lineage>
</organism>
<dbReference type="AlphaFoldDB" id="A0AA40B1Q9"/>